<dbReference type="Gene3D" id="3.40.50.150">
    <property type="entry name" value="Vaccinia Virus protein VP39"/>
    <property type="match status" value="1"/>
</dbReference>
<evidence type="ECO:0000256" key="2">
    <source>
        <dbReference type="ARBA" id="ARBA00022679"/>
    </source>
</evidence>
<feature type="domain" description="Methyltransferase" evidence="3">
    <location>
        <begin position="52"/>
        <end position="141"/>
    </location>
</feature>
<evidence type="ECO:0000259" key="3">
    <source>
        <dbReference type="Pfam" id="PF13649"/>
    </source>
</evidence>
<organism evidence="4 5">
    <name type="scientific">Halobacteriovorax marinus</name>
    <dbReference type="NCBI Taxonomy" id="97084"/>
    <lineage>
        <taxon>Bacteria</taxon>
        <taxon>Pseudomonadati</taxon>
        <taxon>Bdellovibrionota</taxon>
        <taxon>Bacteriovoracia</taxon>
        <taxon>Bacteriovoracales</taxon>
        <taxon>Halobacteriovoraceae</taxon>
        <taxon>Halobacteriovorax</taxon>
    </lineage>
</organism>
<dbReference type="PANTHER" id="PTHR43861:SF1">
    <property type="entry name" value="TRANS-ACONITATE 2-METHYLTRANSFERASE"/>
    <property type="match status" value="1"/>
</dbReference>
<reference evidence="5" key="1">
    <citation type="journal article" date="2017" name="Proc. Natl. Acad. Sci. U.S.A.">
        <title>Simulation of Deepwater Horizon oil plume reveals substrate specialization within a complex community of hydrocarbon-degraders.</title>
        <authorList>
            <person name="Hu P."/>
            <person name="Dubinsky E.A."/>
            <person name="Probst A.J."/>
            <person name="Wang J."/>
            <person name="Sieber C.M.K."/>
            <person name="Tom L.M."/>
            <person name="Gardinali P."/>
            <person name="Banfield J.F."/>
            <person name="Atlas R.M."/>
            <person name="Andersen G.L."/>
        </authorList>
    </citation>
    <scope>NUCLEOTIDE SEQUENCE [LARGE SCALE GENOMIC DNA]</scope>
</reference>
<gene>
    <name evidence="4" type="ORF">A9Q84_16145</name>
</gene>
<dbReference type="GO" id="GO:0008168">
    <property type="term" value="F:methyltransferase activity"/>
    <property type="evidence" value="ECO:0007669"/>
    <property type="project" value="UniProtKB-KW"/>
</dbReference>
<evidence type="ECO:0000256" key="1">
    <source>
        <dbReference type="ARBA" id="ARBA00022603"/>
    </source>
</evidence>
<dbReference type="CDD" id="cd02440">
    <property type="entry name" value="AdoMet_MTases"/>
    <property type="match status" value="1"/>
</dbReference>
<protein>
    <submittedName>
        <fullName evidence="4">SAM-dependent methyltransferase</fullName>
    </submittedName>
</protein>
<dbReference type="Proteomes" id="UP000196531">
    <property type="component" value="Unassembled WGS sequence"/>
</dbReference>
<keyword evidence="1 4" id="KW-0489">Methyltransferase</keyword>
<dbReference type="PANTHER" id="PTHR43861">
    <property type="entry name" value="TRANS-ACONITATE 2-METHYLTRANSFERASE-RELATED"/>
    <property type="match status" value="1"/>
</dbReference>
<sequence length="207" mass="23944">MKKYHPKILTHKTIQHYADNPIGFWEGTKDHDVSQNIRALLDNIQRKKPFKILDFGCGPGRDLLVFKDLGHMAFGLDGCEEFCHMATKLSNCQVFHQDFINLDLEEDFFDGIFANASLFHVPKEKLSTLLKSLHVCLATDGILFSSNPRGHGEDFTGTRYANFMELDEYKEIVEREGFELIDHYYRPKGRPVEQCPWLACIFRKVSK</sequence>
<dbReference type="SUPFAM" id="SSF53335">
    <property type="entry name" value="S-adenosyl-L-methionine-dependent methyltransferases"/>
    <property type="match status" value="1"/>
</dbReference>
<dbReference type="InterPro" id="IPR041698">
    <property type="entry name" value="Methyltransf_25"/>
</dbReference>
<dbReference type="EMBL" id="MAAO01000008">
    <property type="protein sequence ID" value="OUR95366.1"/>
    <property type="molecule type" value="Genomic_DNA"/>
</dbReference>
<dbReference type="GO" id="GO:0032259">
    <property type="term" value="P:methylation"/>
    <property type="evidence" value="ECO:0007669"/>
    <property type="project" value="UniProtKB-KW"/>
</dbReference>
<dbReference type="InterPro" id="IPR029063">
    <property type="entry name" value="SAM-dependent_MTases_sf"/>
</dbReference>
<evidence type="ECO:0000313" key="5">
    <source>
        <dbReference type="Proteomes" id="UP000196531"/>
    </source>
</evidence>
<comment type="caution">
    <text evidence="4">The sequence shown here is derived from an EMBL/GenBank/DDBJ whole genome shotgun (WGS) entry which is preliminary data.</text>
</comment>
<evidence type="ECO:0000313" key="4">
    <source>
        <dbReference type="EMBL" id="OUR95366.1"/>
    </source>
</evidence>
<proteinExistence type="predicted"/>
<dbReference type="Pfam" id="PF13649">
    <property type="entry name" value="Methyltransf_25"/>
    <property type="match status" value="1"/>
</dbReference>
<dbReference type="AlphaFoldDB" id="A0A1Y5F468"/>
<accession>A0A1Y5F468</accession>
<name>A0A1Y5F468_9BACT</name>
<keyword evidence="2 4" id="KW-0808">Transferase</keyword>